<gene>
    <name evidence="8" type="ORF">BCUN_1408</name>
</gene>
<proteinExistence type="inferred from homology"/>
<feature type="domain" description="NADP-dependent oxidoreductase" evidence="7">
    <location>
        <begin position="20"/>
        <end position="271"/>
    </location>
</feature>
<dbReference type="EC" id="1.1.1.283" evidence="8"/>
<dbReference type="InterPro" id="IPR018170">
    <property type="entry name" value="Aldo/ket_reductase_CS"/>
</dbReference>
<dbReference type="PANTHER" id="PTHR43827:SF3">
    <property type="entry name" value="NADP-DEPENDENT OXIDOREDUCTASE DOMAIN-CONTAINING PROTEIN"/>
    <property type="match status" value="1"/>
</dbReference>
<dbReference type="InterPro" id="IPR020471">
    <property type="entry name" value="AKR"/>
</dbReference>
<dbReference type="InterPro" id="IPR023210">
    <property type="entry name" value="NADP_OxRdtase_dom"/>
</dbReference>
<dbReference type="Pfam" id="PF00248">
    <property type="entry name" value="Aldo_ket_red"/>
    <property type="match status" value="1"/>
</dbReference>
<dbReference type="Proteomes" id="UP000029067">
    <property type="component" value="Unassembled WGS sequence"/>
</dbReference>
<dbReference type="PRINTS" id="PR00069">
    <property type="entry name" value="ALDKETRDTASE"/>
</dbReference>
<dbReference type="AlphaFoldDB" id="A0A087ATJ2"/>
<evidence type="ECO:0000259" key="7">
    <source>
        <dbReference type="Pfam" id="PF00248"/>
    </source>
</evidence>
<evidence type="ECO:0000313" key="8">
    <source>
        <dbReference type="EMBL" id="KFI62092.1"/>
    </source>
</evidence>
<evidence type="ECO:0000256" key="4">
    <source>
        <dbReference type="PIRSR" id="PIRSR000097-1"/>
    </source>
</evidence>
<evidence type="ECO:0000256" key="2">
    <source>
        <dbReference type="ARBA" id="ARBA00022857"/>
    </source>
</evidence>
<feature type="site" description="Lowers pKa of active site Tyr" evidence="6">
    <location>
        <position position="79"/>
    </location>
</feature>
<sequence>MKYPMLSETYTLNNGVEIPRLGLGTWLIPDNKAADAVTSAIDLGYRMIDTAQAYGNEAGVGEGVRSSGIARDQLFVTTKIDASHKSYDSAAQSIDESLQLAKFDYFDMIIIHCPQPWDQFRGEDRYFEQNVEVWRALEDAYQAGKVRAIGVSNFLADDLQNILDHATVKPAVNQVLCHAGNVPFGLIDTCRQADVLVEAYSPVAHGAALGNGLLVELAEKYGVSVAQLCIRYVLQLGCVALPKTANPQHMAQNADVAGFEISHEDMERIKRMPDLDQYGEDGFFPVFAKSDSAR</sequence>
<dbReference type="SUPFAM" id="SSF51430">
    <property type="entry name" value="NAD(P)-linked oxidoreductase"/>
    <property type="match status" value="1"/>
</dbReference>
<accession>A0A087ATJ2</accession>
<organism evidence="8 9">
    <name type="scientific">Bifidobacterium cuniculi</name>
    <dbReference type="NCBI Taxonomy" id="1688"/>
    <lineage>
        <taxon>Bacteria</taxon>
        <taxon>Bacillati</taxon>
        <taxon>Actinomycetota</taxon>
        <taxon>Actinomycetes</taxon>
        <taxon>Bifidobacteriales</taxon>
        <taxon>Bifidobacteriaceae</taxon>
        <taxon>Bifidobacterium</taxon>
    </lineage>
</organism>
<keyword evidence="9" id="KW-1185">Reference proteome</keyword>
<evidence type="ECO:0000256" key="3">
    <source>
        <dbReference type="ARBA" id="ARBA00023002"/>
    </source>
</evidence>
<dbReference type="PIRSF" id="PIRSF000097">
    <property type="entry name" value="AKR"/>
    <property type="match status" value="1"/>
</dbReference>
<dbReference type="GO" id="GO:0043892">
    <property type="term" value="F:methylglyoxal reductase (NADPH) activity"/>
    <property type="evidence" value="ECO:0007669"/>
    <property type="project" value="UniProtKB-EC"/>
</dbReference>
<dbReference type="CDD" id="cd19071">
    <property type="entry name" value="AKR_AKR1-5-like"/>
    <property type="match status" value="1"/>
</dbReference>
<dbReference type="InterPro" id="IPR036812">
    <property type="entry name" value="NAD(P)_OxRdtase_dom_sf"/>
</dbReference>
<dbReference type="Gene3D" id="3.20.20.100">
    <property type="entry name" value="NADP-dependent oxidoreductase domain"/>
    <property type="match status" value="1"/>
</dbReference>
<feature type="binding site" evidence="5">
    <location>
        <position position="112"/>
    </location>
    <ligand>
        <name>substrate</name>
    </ligand>
</feature>
<feature type="active site" description="Proton donor" evidence="4">
    <location>
        <position position="54"/>
    </location>
</feature>
<evidence type="ECO:0000256" key="6">
    <source>
        <dbReference type="PIRSR" id="PIRSR000097-3"/>
    </source>
</evidence>
<evidence type="ECO:0000256" key="5">
    <source>
        <dbReference type="PIRSR" id="PIRSR000097-2"/>
    </source>
</evidence>
<dbReference type="PANTHER" id="PTHR43827">
    <property type="entry name" value="2,5-DIKETO-D-GLUCONIC ACID REDUCTASE"/>
    <property type="match status" value="1"/>
</dbReference>
<comment type="caution">
    <text evidence="8">The sequence shown here is derived from an EMBL/GenBank/DDBJ whole genome shotgun (WGS) entry which is preliminary data.</text>
</comment>
<dbReference type="FunFam" id="3.20.20.100:FF:000002">
    <property type="entry name" value="2,5-diketo-D-gluconic acid reductase A"/>
    <property type="match status" value="1"/>
</dbReference>
<comment type="similarity">
    <text evidence="1">Belongs to the aldo/keto reductase family.</text>
</comment>
<reference evidence="8 9" key="1">
    <citation type="submission" date="2014-03" db="EMBL/GenBank/DDBJ databases">
        <title>Genomics of Bifidobacteria.</title>
        <authorList>
            <person name="Ventura M."/>
            <person name="Milani C."/>
            <person name="Lugli G.A."/>
        </authorList>
    </citation>
    <scope>NUCLEOTIDE SEQUENCE [LARGE SCALE GENOMIC DNA]</scope>
    <source>
        <strain evidence="8 9">LMG 10738</strain>
    </source>
</reference>
<evidence type="ECO:0000313" key="9">
    <source>
        <dbReference type="Proteomes" id="UP000029067"/>
    </source>
</evidence>
<dbReference type="EMBL" id="JGYV01000011">
    <property type="protein sequence ID" value="KFI62092.1"/>
    <property type="molecule type" value="Genomic_DNA"/>
</dbReference>
<dbReference type="RefSeq" id="WP_202961092.1">
    <property type="nucleotide sequence ID" value="NZ_JGYV01000011.1"/>
</dbReference>
<keyword evidence="2" id="KW-0521">NADP</keyword>
<dbReference type="STRING" id="1688.BCUN_1408"/>
<name>A0A087ATJ2_9BIFI</name>
<keyword evidence="3 8" id="KW-0560">Oxidoreductase</keyword>
<dbReference type="eggNOG" id="COG0656">
    <property type="taxonomic scope" value="Bacteria"/>
</dbReference>
<protein>
    <submittedName>
        <fullName evidence="8">Aldo/keto reductase</fullName>
        <ecNumber evidence="8">1.1.1.283</ecNumber>
    </submittedName>
</protein>
<dbReference type="PROSITE" id="PS00062">
    <property type="entry name" value="ALDOKETO_REDUCTASE_2"/>
    <property type="match status" value="1"/>
</dbReference>
<evidence type="ECO:0000256" key="1">
    <source>
        <dbReference type="ARBA" id="ARBA00007905"/>
    </source>
</evidence>